<dbReference type="AlphaFoldDB" id="A0A6L2LFX3"/>
<name>A0A6L2LFX3_TANCI</name>
<evidence type="ECO:0000313" key="1">
    <source>
        <dbReference type="EMBL" id="GEU60683.1"/>
    </source>
</evidence>
<sequence length="430" mass="49463">MTTLADKAILLGADNHPPMLEKDMPRKYSELTPTEAIQADCDVKETNIIIQGKRVKLYDEFNKFAYKKGETLRDFYLRFSLLLNDMNIYNVKLEQFQVNTKFVNTLPLEWSKFVTVVKLQGDDPIDAINHMMSFLSAVVTSCCPTTNNLLRNSSNPRQQATINDGRVTLQPVQGKFLLLLGKDICPNSALNLKGNEMILGLRIKCCRRIIAVARLTIMKKYEYGHLEEIEVRRDDQQLYTFKEGDFKRLRLQDIEDLLLLLVQQKLTNLTIDERYDFNVALRYREAALSEEVDAESGKVCCQNRRDLPRDIALDSVEVLRDYTHFYRISHSELVGIEKVAVCSSLRSLKLKCTFESRAKRSSINLIRTLIHYELSDTKVFTMMMEILLEPTSNKLSVERFDNSAGNHIKEILLKLNLPDHRILKDGGEGT</sequence>
<accession>A0A6L2LFX3</accession>
<comment type="caution">
    <text evidence="1">The sequence shown here is derived from an EMBL/GenBank/DDBJ whole genome shotgun (WGS) entry which is preliminary data.</text>
</comment>
<dbReference type="EMBL" id="BKCJ010004377">
    <property type="protein sequence ID" value="GEU60683.1"/>
    <property type="molecule type" value="Genomic_DNA"/>
</dbReference>
<protein>
    <submittedName>
        <fullName evidence="1">Uncharacterized protein</fullName>
    </submittedName>
</protein>
<reference evidence="1" key="1">
    <citation type="journal article" date="2019" name="Sci. Rep.">
        <title>Draft genome of Tanacetum cinerariifolium, the natural source of mosquito coil.</title>
        <authorList>
            <person name="Yamashiro T."/>
            <person name="Shiraishi A."/>
            <person name="Satake H."/>
            <person name="Nakayama K."/>
        </authorList>
    </citation>
    <scope>NUCLEOTIDE SEQUENCE</scope>
</reference>
<organism evidence="1">
    <name type="scientific">Tanacetum cinerariifolium</name>
    <name type="common">Dalmatian daisy</name>
    <name type="synonym">Chrysanthemum cinerariifolium</name>
    <dbReference type="NCBI Taxonomy" id="118510"/>
    <lineage>
        <taxon>Eukaryota</taxon>
        <taxon>Viridiplantae</taxon>
        <taxon>Streptophyta</taxon>
        <taxon>Embryophyta</taxon>
        <taxon>Tracheophyta</taxon>
        <taxon>Spermatophyta</taxon>
        <taxon>Magnoliopsida</taxon>
        <taxon>eudicotyledons</taxon>
        <taxon>Gunneridae</taxon>
        <taxon>Pentapetalae</taxon>
        <taxon>asterids</taxon>
        <taxon>campanulids</taxon>
        <taxon>Asterales</taxon>
        <taxon>Asteraceae</taxon>
        <taxon>Asteroideae</taxon>
        <taxon>Anthemideae</taxon>
        <taxon>Anthemidinae</taxon>
        <taxon>Tanacetum</taxon>
    </lineage>
</organism>
<gene>
    <name evidence="1" type="ORF">Tci_032661</name>
</gene>
<proteinExistence type="predicted"/>